<reference evidence="2" key="1">
    <citation type="submission" date="2016-10" db="EMBL/GenBank/DDBJ databases">
        <title>Sequence of Gallionella enrichment culture.</title>
        <authorList>
            <person name="Poehlein A."/>
            <person name="Muehling M."/>
            <person name="Daniel R."/>
        </authorList>
    </citation>
    <scope>NUCLEOTIDE SEQUENCE</scope>
</reference>
<dbReference type="InterPro" id="IPR041049">
    <property type="entry name" value="DUF5615"/>
</dbReference>
<evidence type="ECO:0000259" key="1">
    <source>
        <dbReference type="Pfam" id="PF18480"/>
    </source>
</evidence>
<gene>
    <name evidence="2" type="ORF">GALL_465650</name>
</gene>
<protein>
    <recommendedName>
        <fullName evidence="1">DUF5615 domain-containing protein</fullName>
    </recommendedName>
</protein>
<accession>A0A1J5PVK3</accession>
<dbReference type="Pfam" id="PF18480">
    <property type="entry name" value="DUF5615"/>
    <property type="match status" value="1"/>
</dbReference>
<feature type="domain" description="DUF5615" evidence="1">
    <location>
        <begin position="11"/>
        <end position="119"/>
    </location>
</feature>
<name>A0A1J5PVK3_9ZZZZ</name>
<dbReference type="EMBL" id="MLJW01003549">
    <property type="protein sequence ID" value="OIQ71815.1"/>
    <property type="molecule type" value="Genomic_DNA"/>
</dbReference>
<proteinExistence type="predicted"/>
<comment type="caution">
    <text evidence="2">The sequence shown here is derived from an EMBL/GenBank/DDBJ whole genome shotgun (WGS) entry which is preliminary data.</text>
</comment>
<evidence type="ECO:0000313" key="2">
    <source>
        <dbReference type="EMBL" id="OIQ71815.1"/>
    </source>
</evidence>
<dbReference type="AlphaFoldDB" id="A0A1J5PVK3"/>
<organism evidence="2">
    <name type="scientific">mine drainage metagenome</name>
    <dbReference type="NCBI Taxonomy" id="410659"/>
    <lineage>
        <taxon>unclassified sequences</taxon>
        <taxon>metagenomes</taxon>
        <taxon>ecological metagenomes</taxon>
    </lineage>
</organism>
<sequence>MNNLKERQRVMRFKLDENLPAEAAEALCQAGHDAVTVLDQSMGGAMDGRLADLCRAEGRVLVTLDLDFSNIQAYPPSEHPGIIVLRLPHQDKPQVLKAVAMLIPYLSQEPLVGHLWVMDEHKIRIRA</sequence>